<dbReference type="OrthoDB" id="4412823at2"/>
<comment type="caution">
    <text evidence="3">The sequence shown here is derived from an EMBL/GenBank/DDBJ whole genome shotgun (WGS) entry which is preliminary data.</text>
</comment>
<accession>A0A3S3AP12</accession>
<proteinExistence type="predicted"/>
<feature type="compositionally biased region" description="Polar residues" evidence="1">
    <location>
        <begin position="227"/>
        <end position="239"/>
    </location>
</feature>
<keyword evidence="2" id="KW-0812">Transmembrane</keyword>
<keyword evidence="2" id="KW-0472">Membrane</keyword>
<dbReference type="AlphaFoldDB" id="A0A3S3AP12"/>
<evidence type="ECO:0000313" key="4">
    <source>
        <dbReference type="Proteomes" id="UP000283479"/>
    </source>
</evidence>
<dbReference type="NCBIfam" id="TIGR03931">
    <property type="entry name" value="T7SS_Rv3446c"/>
    <property type="match status" value="1"/>
</dbReference>
<organism evidence="3 4">
    <name type="scientific">Rhodococcus xishaensis</name>
    <dbReference type="NCBI Taxonomy" id="2487364"/>
    <lineage>
        <taxon>Bacteria</taxon>
        <taxon>Bacillati</taxon>
        <taxon>Actinomycetota</taxon>
        <taxon>Actinomycetes</taxon>
        <taxon>Mycobacteriales</taxon>
        <taxon>Nocardiaceae</taxon>
        <taxon>Rhodococcus</taxon>
    </lineage>
</organism>
<evidence type="ECO:0000256" key="2">
    <source>
        <dbReference type="SAM" id="Phobius"/>
    </source>
</evidence>
<keyword evidence="2" id="KW-1133">Transmembrane helix</keyword>
<name>A0A3S3AP12_9NOCA</name>
<feature type="transmembrane region" description="Helical" evidence="2">
    <location>
        <begin position="260"/>
        <end position="281"/>
    </location>
</feature>
<dbReference type="InterPro" id="IPR023840">
    <property type="entry name" value="T7SS_Rv3446c"/>
</dbReference>
<feature type="region of interest" description="Disordered" evidence="1">
    <location>
        <begin position="221"/>
        <end position="255"/>
    </location>
</feature>
<keyword evidence="4" id="KW-1185">Reference proteome</keyword>
<dbReference type="EMBL" id="RKLO01000001">
    <property type="protein sequence ID" value="RVW05114.1"/>
    <property type="molecule type" value="Genomic_DNA"/>
</dbReference>
<evidence type="ECO:0000256" key="1">
    <source>
        <dbReference type="SAM" id="MobiDB-lite"/>
    </source>
</evidence>
<protein>
    <submittedName>
        <fullName evidence="3">Type VII secretion-associated protein</fullName>
    </submittedName>
</protein>
<gene>
    <name evidence="3" type="ORF">EGT50_00245</name>
</gene>
<dbReference type="RefSeq" id="WP_127950627.1">
    <property type="nucleotide sequence ID" value="NZ_RKLO01000001.1"/>
</dbReference>
<dbReference type="Proteomes" id="UP000283479">
    <property type="component" value="Unassembled WGS sequence"/>
</dbReference>
<sequence length="435" mass="46099">MAAAAVIRPILYLADDVVWVQGPSGAIRVPDDPVRHCLDCIDDDTLLLGAQILATVDVLAAAIHRAIGTVSGGTEFVPELTVAHPSHWGMPRRGVFEAAARRCADDVAMVPAALVVPVPSSGTRWIVLECAALSTTATVVELDRHGAPNVVSCALAPETGTLDLSEDPAQVTVIDRLVRDAADGRSIEAVYVIGTAADDVLGILTTGIGSTVVSVPPATMVERRSEAQPTDQQDRTASWVSPGPTRTPAPPHRRWHVPPATVAVVVAATIGVAVAVAVALWPVRAPDVSGRTEPLERFEIGSASMHLPEEWGVRAAEPGRLELVPDGVSGRRIVVISVDVAAGSDRVAIARTLERRIVERGPDGPFSGFDPEKEFAGRVGVSYLETPDDQSSVRWHVLVENDLQMSVGCQFREGEWESLAADCEQAVRSIEVASN</sequence>
<reference evidence="3 4" key="1">
    <citation type="submission" date="2018-11" db="EMBL/GenBank/DDBJ databases">
        <title>Rhodococcus spongicola sp. nov. and Rhodococcus xishaensis sp. nov. from marine sponges.</title>
        <authorList>
            <person name="Li L."/>
            <person name="Lin H.W."/>
        </authorList>
    </citation>
    <scope>NUCLEOTIDE SEQUENCE [LARGE SCALE GENOMIC DNA]</scope>
    <source>
        <strain evidence="3 4">LHW51113</strain>
    </source>
</reference>
<evidence type="ECO:0000313" key="3">
    <source>
        <dbReference type="EMBL" id="RVW05114.1"/>
    </source>
</evidence>